<reference evidence="1 2" key="1">
    <citation type="submission" date="2024-01" db="EMBL/GenBank/DDBJ databases">
        <title>Genome assemblies of Stephania.</title>
        <authorList>
            <person name="Yang L."/>
        </authorList>
    </citation>
    <scope>NUCLEOTIDE SEQUENCE [LARGE SCALE GENOMIC DNA]</scope>
    <source>
        <strain evidence="1">YNDBR</strain>
        <tissue evidence="1">Leaf</tissue>
    </source>
</reference>
<accession>A0AAP0PZL7</accession>
<proteinExistence type="predicted"/>
<name>A0AAP0PZL7_9MAGN</name>
<keyword evidence="2" id="KW-1185">Reference proteome</keyword>
<sequence length="60" mass="7086">MLGRIHGDKLQKIEYSYAQIHSTSKTTLARISRQIWWATCDKRVMVIDEDQVEHDMALMH</sequence>
<comment type="caution">
    <text evidence="1">The sequence shown here is derived from an EMBL/GenBank/DDBJ whole genome shotgun (WGS) entry which is preliminary data.</text>
</comment>
<dbReference type="AlphaFoldDB" id="A0AAP0PZL7"/>
<evidence type="ECO:0000313" key="1">
    <source>
        <dbReference type="EMBL" id="KAK9160419.1"/>
    </source>
</evidence>
<protein>
    <submittedName>
        <fullName evidence="1">Uncharacterized protein</fullName>
    </submittedName>
</protein>
<organism evidence="1 2">
    <name type="scientific">Stephania yunnanensis</name>
    <dbReference type="NCBI Taxonomy" id="152371"/>
    <lineage>
        <taxon>Eukaryota</taxon>
        <taxon>Viridiplantae</taxon>
        <taxon>Streptophyta</taxon>
        <taxon>Embryophyta</taxon>
        <taxon>Tracheophyta</taxon>
        <taxon>Spermatophyta</taxon>
        <taxon>Magnoliopsida</taxon>
        <taxon>Ranunculales</taxon>
        <taxon>Menispermaceae</taxon>
        <taxon>Menispermoideae</taxon>
        <taxon>Cissampelideae</taxon>
        <taxon>Stephania</taxon>
    </lineage>
</organism>
<gene>
    <name evidence="1" type="ORF">Syun_006760</name>
</gene>
<dbReference type="EMBL" id="JBBNAF010000003">
    <property type="protein sequence ID" value="KAK9160419.1"/>
    <property type="molecule type" value="Genomic_DNA"/>
</dbReference>
<evidence type="ECO:0000313" key="2">
    <source>
        <dbReference type="Proteomes" id="UP001420932"/>
    </source>
</evidence>
<dbReference type="Proteomes" id="UP001420932">
    <property type="component" value="Unassembled WGS sequence"/>
</dbReference>